<proteinExistence type="predicted"/>
<evidence type="ECO:0000313" key="2">
    <source>
        <dbReference type="Proteomes" id="UP000078540"/>
    </source>
</evidence>
<dbReference type="Proteomes" id="UP000078540">
    <property type="component" value="Unassembled WGS sequence"/>
</dbReference>
<reference evidence="1 2" key="1">
    <citation type="submission" date="2015-09" db="EMBL/GenBank/DDBJ databases">
        <title>Atta colombica WGS genome.</title>
        <authorList>
            <person name="Nygaard S."/>
            <person name="Hu H."/>
            <person name="Boomsma J."/>
            <person name="Zhang G."/>
        </authorList>
    </citation>
    <scope>NUCLEOTIDE SEQUENCE [LARGE SCALE GENOMIC DNA]</scope>
    <source>
        <strain evidence="1">Treedump-2</strain>
        <tissue evidence="1">Whole body</tissue>
    </source>
</reference>
<evidence type="ECO:0000313" key="1">
    <source>
        <dbReference type="EMBL" id="KYM89697.1"/>
    </source>
</evidence>
<dbReference type="AlphaFoldDB" id="A0A195BRN3"/>
<accession>A0A195BRN3</accession>
<sequence length="124" mass="13670">MEKGGKAKAGLPLDNNESRRSVACTICTSRQKMAKMARDIPGITMKHVNFARVLATRCGIHGKPNISEHVSMRNSPYMRNSPAFDIAIRDPAATRIYSPPMHNRMRRAMQGSVDAQLTSAMDVA</sequence>
<name>A0A195BRN3_9HYME</name>
<protein>
    <submittedName>
        <fullName evidence="1">Uncharacterized protein</fullName>
    </submittedName>
</protein>
<organism evidence="1 2">
    <name type="scientific">Atta colombica</name>
    <dbReference type="NCBI Taxonomy" id="520822"/>
    <lineage>
        <taxon>Eukaryota</taxon>
        <taxon>Metazoa</taxon>
        <taxon>Ecdysozoa</taxon>
        <taxon>Arthropoda</taxon>
        <taxon>Hexapoda</taxon>
        <taxon>Insecta</taxon>
        <taxon>Pterygota</taxon>
        <taxon>Neoptera</taxon>
        <taxon>Endopterygota</taxon>
        <taxon>Hymenoptera</taxon>
        <taxon>Apocrita</taxon>
        <taxon>Aculeata</taxon>
        <taxon>Formicoidea</taxon>
        <taxon>Formicidae</taxon>
        <taxon>Myrmicinae</taxon>
        <taxon>Atta</taxon>
    </lineage>
</organism>
<dbReference type="EMBL" id="KQ976417">
    <property type="protein sequence ID" value="KYM89697.1"/>
    <property type="molecule type" value="Genomic_DNA"/>
</dbReference>
<keyword evidence="2" id="KW-1185">Reference proteome</keyword>
<gene>
    <name evidence="1" type="ORF">ALC53_02009</name>
</gene>